<name>A0A838XPM4_9ACTN</name>
<gene>
    <name evidence="2" type="ORF">H1W00_10800</name>
</gene>
<dbReference type="RefSeq" id="WP_181755704.1">
    <property type="nucleotide sequence ID" value="NZ_JACEOG010000001.1"/>
</dbReference>
<dbReference type="PANTHER" id="PTHR33990:SF1">
    <property type="entry name" value="PROTEIN YJDN"/>
    <property type="match status" value="1"/>
</dbReference>
<evidence type="ECO:0000313" key="3">
    <source>
        <dbReference type="Proteomes" id="UP000550354"/>
    </source>
</evidence>
<keyword evidence="3" id="KW-1185">Reference proteome</keyword>
<comment type="caution">
    <text evidence="2">The sequence shown here is derived from an EMBL/GenBank/DDBJ whole genome shotgun (WGS) entry which is preliminary data.</text>
</comment>
<evidence type="ECO:0000313" key="2">
    <source>
        <dbReference type="EMBL" id="MBA4608964.1"/>
    </source>
</evidence>
<reference evidence="2 3" key="1">
    <citation type="submission" date="2020-07" db="EMBL/GenBank/DDBJ databases">
        <title>Draft genome and description of Aeromicrobium phoceense strain Marseille-Q0843 isolated from healthy skin swab.</title>
        <authorList>
            <person name="Boxberger M."/>
            <person name="La Scola B."/>
        </authorList>
    </citation>
    <scope>NUCLEOTIDE SEQUENCE [LARGE SCALE GENOMIC DNA]</scope>
    <source>
        <strain evidence="2 3">Marseille-Q0843</strain>
    </source>
</reference>
<protein>
    <submittedName>
        <fullName evidence="2">VOC family protein</fullName>
    </submittedName>
</protein>
<accession>A0A838XPM4</accession>
<dbReference type="EMBL" id="JACEOG010000001">
    <property type="protein sequence ID" value="MBA4608964.1"/>
    <property type="molecule type" value="Genomic_DNA"/>
</dbReference>
<dbReference type="PANTHER" id="PTHR33990">
    <property type="entry name" value="PROTEIN YJDN-RELATED"/>
    <property type="match status" value="1"/>
</dbReference>
<feature type="domain" description="PhnB-like" evidence="1">
    <location>
        <begin position="3"/>
        <end position="130"/>
    </location>
</feature>
<evidence type="ECO:0000259" key="1">
    <source>
        <dbReference type="Pfam" id="PF06983"/>
    </source>
</evidence>
<dbReference type="InterPro" id="IPR029068">
    <property type="entry name" value="Glyas_Bleomycin-R_OHBP_Dase"/>
</dbReference>
<dbReference type="Proteomes" id="UP000550354">
    <property type="component" value="Unassembled WGS sequence"/>
</dbReference>
<dbReference type="AlphaFoldDB" id="A0A838XPM4"/>
<dbReference type="Pfam" id="PF06983">
    <property type="entry name" value="3-dmu-9_3-mt"/>
    <property type="match status" value="1"/>
</dbReference>
<proteinExistence type="predicted"/>
<dbReference type="InterPro" id="IPR028973">
    <property type="entry name" value="PhnB-like"/>
</dbReference>
<sequence length="137" mass="14550">MAINTYLFFSGGTCAEAFERYRDILGGDLSITRMSEVPQDSRMPGSDPDSVMHAALVFGDRMLMGSDDPTGDGGPRLGFSVAYTAPDTETAQRVFGALAEGGETTMPLEPTFWSAAFGTCTDRYGVPWMVDVASGAA</sequence>
<dbReference type="CDD" id="cd06588">
    <property type="entry name" value="PhnB_like"/>
    <property type="match status" value="1"/>
</dbReference>
<organism evidence="2 3">
    <name type="scientific">Aeromicrobium phoceense</name>
    <dbReference type="NCBI Taxonomy" id="2754045"/>
    <lineage>
        <taxon>Bacteria</taxon>
        <taxon>Bacillati</taxon>
        <taxon>Actinomycetota</taxon>
        <taxon>Actinomycetes</taxon>
        <taxon>Propionibacteriales</taxon>
        <taxon>Nocardioidaceae</taxon>
        <taxon>Aeromicrobium</taxon>
    </lineage>
</organism>
<dbReference type="Gene3D" id="3.10.180.10">
    <property type="entry name" value="2,3-Dihydroxybiphenyl 1,2-Dioxygenase, domain 1"/>
    <property type="match status" value="1"/>
</dbReference>
<dbReference type="SUPFAM" id="SSF54593">
    <property type="entry name" value="Glyoxalase/Bleomycin resistance protein/Dihydroxybiphenyl dioxygenase"/>
    <property type="match status" value="1"/>
</dbReference>